<gene>
    <name evidence="6" type="ORF">ECRASSUSDP1_LOCUS7150</name>
</gene>
<keyword evidence="7" id="KW-1185">Reference proteome</keyword>
<dbReference type="EMBL" id="CAMPGE010006957">
    <property type="protein sequence ID" value="CAI2365876.1"/>
    <property type="molecule type" value="Genomic_DNA"/>
</dbReference>
<proteinExistence type="inferred from homology"/>
<dbReference type="InterPro" id="IPR000819">
    <property type="entry name" value="Peptidase_M17_C"/>
</dbReference>
<evidence type="ECO:0000256" key="1">
    <source>
        <dbReference type="ARBA" id="ARBA00009528"/>
    </source>
</evidence>
<dbReference type="PRINTS" id="PR00481">
    <property type="entry name" value="LAMNOPPTDASE"/>
</dbReference>
<reference evidence="6" key="1">
    <citation type="submission" date="2023-07" db="EMBL/GenBank/DDBJ databases">
        <authorList>
            <consortium name="AG Swart"/>
            <person name="Singh M."/>
            <person name="Singh A."/>
            <person name="Seah K."/>
            <person name="Emmerich C."/>
        </authorList>
    </citation>
    <scope>NUCLEOTIDE SEQUENCE</scope>
    <source>
        <strain evidence="6">DP1</strain>
    </source>
</reference>
<organism evidence="6 7">
    <name type="scientific">Euplotes crassus</name>
    <dbReference type="NCBI Taxonomy" id="5936"/>
    <lineage>
        <taxon>Eukaryota</taxon>
        <taxon>Sar</taxon>
        <taxon>Alveolata</taxon>
        <taxon>Ciliophora</taxon>
        <taxon>Intramacronucleata</taxon>
        <taxon>Spirotrichea</taxon>
        <taxon>Hypotrichia</taxon>
        <taxon>Euplotida</taxon>
        <taxon>Euplotidae</taxon>
        <taxon>Moneuplotes</taxon>
    </lineage>
</organism>
<dbReference type="Proteomes" id="UP001295684">
    <property type="component" value="Unassembled WGS sequence"/>
</dbReference>
<evidence type="ECO:0000259" key="5">
    <source>
        <dbReference type="PROSITE" id="PS00631"/>
    </source>
</evidence>
<keyword evidence="3" id="KW-0645">Protease</keyword>
<dbReference type="AlphaFoldDB" id="A0AAD1UD97"/>
<evidence type="ECO:0000313" key="7">
    <source>
        <dbReference type="Proteomes" id="UP001295684"/>
    </source>
</evidence>
<feature type="domain" description="Cytosol aminopeptidase" evidence="5">
    <location>
        <begin position="372"/>
        <end position="379"/>
    </location>
</feature>
<evidence type="ECO:0000256" key="3">
    <source>
        <dbReference type="ARBA" id="ARBA00022670"/>
    </source>
</evidence>
<evidence type="ECO:0000256" key="4">
    <source>
        <dbReference type="ARBA" id="ARBA00022801"/>
    </source>
</evidence>
<dbReference type="PANTHER" id="PTHR11963:SF23">
    <property type="entry name" value="CYTOSOL AMINOPEPTIDASE"/>
    <property type="match status" value="1"/>
</dbReference>
<name>A0AAD1UD97_EUPCR</name>
<evidence type="ECO:0000256" key="2">
    <source>
        <dbReference type="ARBA" id="ARBA00022438"/>
    </source>
</evidence>
<dbReference type="CDD" id="cd00433">
    <property type="entry name" value="Peptidase_M17"/>
    <property type="match status" value="1"/>
</dbReference>
<keyword evidence="2" id="KW-0031">Aminopeptidase</keyword>
<dbReference type="GO" id="GO:0006508">
    <property type="term" value="P:proteolysis"/>
    <property type="evidence" value="ECO:0007669"/>
    <property type="project" value="UniProtKB-KW"/>
</dbReference>
<comment type="caution">
    <text evidence="6">The sequence shown here is derived from an EMBL/GenBank/DDBJ whole genome shotgun (WGS) entry which is preliminary data.</text>
</comment>
<dbReference type="Gene3D" id="3.40.220.10">
    <property type="entry name" value="Leucine Aminopeptidase, subunit E, domain 1"/>
    <property type="match status" value="1"/>
</dbReference>
<dbReference type="GO" id="GO:0005737">
    <property type="term" value="C:cytoplasm"/>
    <property type="evidence" value="ECO:0007669"/>
    <property type="project" value="InterPro"/>
</dbReference>
<dbReference type="SUPFAM" id="SSF53187">
    <property type="entry name" value="Zn-dependent exopeptidases"/>
    <property type="match status" value="1"/>
</dbReference>
<keyword evidence="4" id="KW-0378">Hydrolase</keyword>
<dbReference type="GO" id="GO:0030145">
    <property type="term" value="F:manganese ion binding"/>
    <property type="evidence" value="ECO:0007669"/>
    <property type="project" value="InterPro"/>
</dbReference>
<protein>
    <recommendedName>
        <fullName evidence="5">Cytosol aminopeptidase domain-containing protein</fullName>
    </recommendedName>
</protein>
<dbReference type="InterPro" id="IPR043472">
    <property type="entry name" value="Macro_dom-like"/>
</dbReference>
<dbReference type="GO" id="GO:0070006">
    <property type="term" value="F:metalloaminopeptidase activity"/>
    <property type="evidence" value="ECO:0007669"/>
    <property type="project" value="InterPro"/>
</dbReference>
<evidence type="ECO:0000313" key="6">
    <source>
        <dbReference type="EMBL" id="CAI2365876.1"/>
    </source>
</evidence>
<dbReference type="PROSITE" id="PS00631">
    <property type="entry name" value="CYTOSOL_AP"/>
    <property type="match status" value="1"/>
</dbReference>
<dbReference type="InterPro" id="IPR011356">
    <property type="entry name" value="Leucine_aapep/pepB"/>
</dbReference>
<sequence length="525" mass="58031">MKAYKSFKAVVNSKTPLASVFEVLDSSSGQVQSEQKQGSIVAVMTQKELESDPPEWYKRSAENDSFLADLKKTKSAWIYHGNNRILLATHDDSKETTAEKKSKALRSIAVKTTQALNAKKVTHAAFHISEEFDADNINQFVNASVLTNYKYNKKEDVFSPDTTEEEKLEKTVHPQLLENIQFCTPQSLSESQLSETEFYITAAKSALFGRDIINVRGSEADPDFMEEQIRNVAEGKNNITDIHMIKGQELQQQGLNLFYNVGKSAQSDPRLVSVYYKGNPESDQTDYAIIGKGLTYDTGGLNLKPTGYMEDMYMDKGGAVAALGALKGAIELELPVNVAFTFGIAENAIDSKSYKPGDILTSLKGLTVNVGNTDAEGRLVLADSMTWTQRKFNPNHMIDLATLTGAVMVALGNNIAGIFTNDDEFMSKFKIAGDSVYENHWHLPINDDHREIMKHDIANLSNSGKSRYAGSSTAAAFLENFVEKDTKWVHCDLAGPAYLDKPFEAMPAHGTGFGIQTLLKMLKDH</sequence>
<dbReference type="Pfam" id="PF00883">
    <property type="entry name" value="Peptidase_M17"/>
    <property type="match status" value="1"/>
</dbReference>
<dbReference type="Gene3D" id="3.40.630.10">
    <property type="entry name" value="Zn peptidases"/>
    <property type="match status" value="1"/>
</dbReference>
<dbReference type="PANTHER" id="PTHR11963">
    <property type="entry name" value="LEUCINE AMINOPEPTIDASE-RELATED"/>
    <property type="match status" value="1"/>
</dbReference>
<comment type="similarity">
    <text evidence="1">Belongs to the peptidase M17 family.</text>
</comment>
<accession>A0AAD1UD97</accession>